<comment type="caution">
    <text evidence="1">The sequence shown here is derived from an EMBL/GenBank/DDBJ whole genome shotgun (WGS) entry which is preliminary data.</text>
</comment>
<evidence type="ECO:0000313" key="2">
    <source>
        <dbReference type="Proteomes" id="UP000529946"/>
    </source>
</evidence>
<reference evidence="1 2" key="1">
    <citation type="submission" date="2020-08" db="EMBL/GenBank/DDBJ databases">
        <title>Genomic Encyclopedia of Type Strains, Phase IV (KMG-IV): sequencing the most valuable type-strain genomes for metagenomic binning, comparative biology and taxonomic classification.</title>
        <authorList>
            <person name="Goeker M."/>
        </authorList>
    </citation>
    <scope>NUCLEOTIDE SEQUENCE [LARGE SCALE GENOMIC DNA]</scope>
    <source>
        <strain evidence="1 2">DSM 23960</strain>
    </source>
</reference>
<accession>A0A7W6JB38</accession>
<name>A0A7W6JB38_9CAUL</name>
<gene>
    <name evidence="1" type="ORF">GGR12_000700</name>
</gene>
<dbReference type="Pfam" id="PF01963">
    <property type="entry name" value="TraB_PrgY_gumN"/>
    <property type="match status" value="1"/>
</dbReference>
<dbReference type="InterPro" id="IPR002816">
    <property type="entry name" value="TraB/PrgY/GumN_fam"/>
</dbReference>
<protein>
    <submittedName>
        <fullName evidence="1">Uncharacterized protein YbaP (TraB family)</fullName>
    </submittedName>
</protein>
<evidence type="ECO:0000313" key="1">
    <source>
        <dbReference type="EMBL" id="MBB4081861.1"/>
    </source>
</evidence>
<dbReference type="AlphaFoldDB" id="A0A7W6JB38"/>
<dbReference type="EMBL" id="JACIDM010000001">
    <property type="protein sequence ID" value="MBB4081861.1"/>
    <property type="molecule type" value="Genomic_DNA"/>
</dbReference>
<dbReference type="CDD" id="cd14789">
    <property type="entry name" value="Tiki"/>
    <property type="match status" value="1"/>
</dbReference>
<proteinExistence type="predicted"/>
<keyword evidence="2" id="KW-1185">Reference proteome</keyword>
<dbReference type="Proteomes" id="UP000529946">
    <property type="component" value="Unassembled WGS sequence"/>
</dbReference>
<sequence>MTSSPIRAAVSVARSALGVALGLGLAAAIAFQPAQAFARTLAPASAPVVQPAPVGGSGPALWVIRDEDSTIYLFGTVHVLRPTTLWRWARVEQAFDSADQVWLEISNPEDQAAIIPLVQQYGLSPDRPLSSLLTEAENAELGEAAAAIGMPSAQMDVFRPGWRV</sequence>
<organism evidence="1 2">
    <name type="scientific">Brevundimonas lenta</name>
    <dbReference type="NCBI Taxonomy" id="424796"/>
    <lineage>
        <taxon>Bacteria</taxon>
        <taxon>Pseudomonadati</taxon>
        <taxon>Pseudomonadota</taxon>
        <taxon>Alphaproteobacteria</taxon>
        <taxon>Caulobacterales</taxon>
        <taxon>Caulobacteraceae</taxon>
        <taxon>Brevundimonas</taxon>
    </lineage>
</organism>